<dbReference type="Gene3D" id="3.40.50.280">
    <property type="entry name" value="Cobalamin-binding domain"/>
    <property type="match status" value="1"/>
</dbReference>
<dbReference type="InterPro" id="IPR041657">
    <property type="entry name" value="HTH_17"/>
</dbReference>
<dbReference type="Gene3D" id="1.10.1660.10">
    <property type="match status" value="1"/>
</dbReference>
<evidence type="ECO:0000313" key="3">
    <source>
        <dbReference type="EMBL" id="TWT94057.1"/>
    </source>
</evidence>
<accession>A0A5C6A3Y6</accession>
<evidence type="ECO:0000259" key="2">
    <source>
        <dbReference type="Pfam" id="PF12728"/>
    </source>
</evidence>
<evidence type="ECO:0000259" key="1">
    <source>
        <dbReference type="Pfam" id="PF02607"/>
    </source>
</evidence>
<dbReference type="CDD" id="cd04762">
    <property type="entry name" value="HTH_MerR-trunc"/>
    <property type="match status" value="1"/>
</dbReference>
<dbReference type="SUPFAM" id="SSF52242">
    <property type="entry name" value="Cobalamin (vitamin B12)-binding domain"/>
    <property type="match status" value="1"/>
</dbReference>
<sequence length="298" mass="31949">MQELLSPKQVATSIGVSESSLKRWCDQGVIATERTPGGHRRIQVGAVIRFLREQRRSLVRPEVLGLPVGAGQVIRSQDKANEALFDALKAGNHEQARRLFIDLYVAGMSVVQLGDQVVAPALHRLGDSWQCGQIEVYQEHRACEILSRALYELRLMLPPPSPSAPIAIGGTPPGDDYRLPTLMVELVLADEGWNAVSLGSNLPFGTMAAAAVQHRPDLFWLSSTHVADATALRAGMASFLASTPVSMKVVVGGQKSNQVFSGLDQGGRLLHGADLAELQRIASGLRPTAAVSSQPAPD</sequence>
<dbReference type="RefSeq" id="WP_146446461.1">
    <property type="nucleotide sequence ID" value="NZ_SJPR01000007.1"/>
</dbReference>
<dbReference type="InterPro" id="IPR036594">
    <property type="entry name" value="Meth_synthase_dom"/>
</dbReference>
<comment type="caution">
    <text evidence="3">The sequence shown here is derived from an EMBL/GenBank/DDBJ whole genome shotgun (WGS) entry which is preliminary data.</text>
</comment>
<organism evidence="3 4">
    <name type="scientific">Botrimarina colliarenosi</name>
    <dbReference type="NCBI Taxonomy" id="2528001"/>
    <lineage>
        <taxon>Bacteria</taxon>
        <taxon>Pseudomonadati</taxon>
        <taxon>Planctomycetota</taxon>
        <taxon>Planctomycetia</taxon>
        <taxon>Pirellulales</taxon>
        <taxon>Lacipirellulaceae</taxon>
        <taxon>Botrimarina</taxon>
    </lineage>
</organism>
<evidence type="ECO:0000313" key="4">
    <source>
        <dbReference type="Proteomes" id="UP000317421"/>
    </source>
</evidence>
<dbReference type="InterPro" id="IPR009061">
    <property type="entry name" value="DNA-bd_dom_put_sf"/>
</dbReference>
<proteinExistence type="predicted"/>
<dbReference type="EMBL" id="SJPR01000007">
    <property type="protein sequence ID" value="TWT94057.1"/>
    <property type="molecule type" value="Genomic_DNA"/>
</dbReference>
<reference evidence="3 4" key="1">
    <citation type="submission" date="2019-02" db="EMBL/GenBank/DDBJ databases">
        <title>Deep-cultivation of Planctomycetes and their phenomic and genomic characterization uncovers novel biology.</title>
        <authorList>
            <person name="Wiegand S."/>
            <person name="Jogler M."/>
            <person name="Boedeker C."/>
            <person name="Pinto D."/>
            <person name="Vollmers J."/>
            <person name="Rivas-Marin E."/>
            <person name="Kohn T."/>
            <person name="Peeters S.H."/>
            <person name="Heuer A."/>
            <person name="Rast P."/>
            <person name="Oberbeckmann S."/>
            <person name="Bunk B."/>
            <person name="Jeske O."/>
            <person name="Meyerdierks A."/>
            <person name="Storesund J.E."/>
            <person name="Kallscheuer N."/>
            <person name="Luecker S."/>
            <person name="Lage O.M."/>
            <person name="Pohl T."/>
            <person name="Merkel B.J."/>
            <person name="Hornburger P."/>
            <person name="Mueller R.-W."/>
            <person name="Bruemmer F."/>
            <person name="Labrenz M."/>
            <person name="Spormann A.M."/>
            <person name="Op Den Camp H."/>
            <person name="Overmann J."/>
            <person name="Amann R."/>
            <person name="Jetten M.S.M."/>
            <person name="Mascher T."/>
            <person name="Medema M.H."/>
            <person name="Devos D.P."/>
            <person name="Kaster A.-K."/>
            <person name="Ovreas L."/>
            <person name="Rohde M."/>
            <person name="Galperin M.Y."/>
            <person name="Jogler C."/>
        </authorList>
    </citation>
    <scope>NUCLEOTIDE SEQUENCE [LARGE SCALE GENOMIC DNA]</scope>
    <source>
        <strain evidence="3 4">Pla108</strain>
    </source>
</reference>
<dbReference type="Pfam" id="PF12728">
    <property type="entry name" value="HTH_17"/>
    <property type="match status" value="1"/>
</dbReference>
<dbReference type="AlphaFoldDB" id="A0A5C6A3Y6"/>
<dbReference type="Pfam" id="PF02607">
    <property type="entry name" value="B12-binding_2"/>
    <property type="match status" value="1"/>
</dbReference>
<dbReference type="Gene3D" id="1.10.1240.10">
    <property type="entry name" value="Methionine synthase domain"/>
    <property type="match status" value="1"/>
</dbReference>
<dbReference type="InterPro" id="IPR003759">
    <property type="entry name" value="Cbl-bd_cap"/>
</dbReference>
<feature type="domain" description="Helix-turn-helix" evidence="2">
    <location>
        <begin position="4"/>
        <end position="55"/>
    </location>
</feature>
<feature type="domain" description="B12-binding N-terminal" evidence="1">
    <location>
        <begin position="82"/>
        <end position="153"/>
    </location>
</feature>
<protein>
    <recommendedName>
        <fullName evidence="5">B12 binding domain protein</fullName>
    </recommendedName>
</protein>
<dbReference type="InterPro" id="IPR036724">
    <property type="entry name" value="Cobalamin-bd_sf"/>
</dbReference>
<name>A0A5C6A3Y6_9BACT</name>
<dbReference type="OrthoDB" id="264258at2"/>
<keyword evidence="4" id="KW-1185">Reference proteome</keyword>
<dbReference type="Proteomes" id="UP000317421">
    <property type="component" value="Unassembled WGS sequence"/>
</dbReference>
<dbReference type="SUPFAM" id="SSF46955">
    <property type="entry name" value="Putative DNA-binding domain"/>
    <property type="match status" value="1"/>
</dbReference>
<dbReference type="GO" id="GO:0031419">
    <property type="term" value="F:cobalamin binding"/>
    <property type="evidence" value="ECO:0007669"/>
    <property type="project" value="InterPro"/>
</dbReference>
<dbReference type="GO" id="GO:0046872">
    <property type="term" value="F:metal ion binding"/>
    <property type="evidence" value="ECO:0007669"/>
    <property type="project" value="InterPro"/>
</dbReference>
<evidence type="ECO:0008006" key="5">
    <source>
        <dbReference type="Google" id="ProtNLM"/>
    </source>
</evidence>
<gene>
    <name evidence="3" type="ORF">Pla108_37690</name>
</gene>